<comment type="caution">
    <text evidence="1">The sequence shown here is derived from an EMBL/GenBank/DDBJ whole genome shotgun (WGS) entry which is preliminary data.</text>
</comment>
<evidence type="ECO:0000313" key="1">
    <source>
        <dbReference type="EMBL" id="KKK45402.1"/>
    </source>
</evidence>
<protein>
    <submittedName>
        <fullName evidence="1">Uncharacterized protein</fullName>
    </submittedName>
</protein>
<organism evidence="1">
    <name type="scientific">marine sediment metagenome</name>
    <dbReference type="NCBI Taxonomy" id="412755"/>
    <lineage>
        <taxon>unclassified sequences</taxon>
        <taxon>metagenomes</taxon>
        <taxon>ecological metagenomes</taxon>
    </lineage>
</organism>
<name>A0A0F8VM59_9ZZZZ</name>
<proteinExistence type="predicted"/>
<dbReference type="EMBL" id="LAZR01070094">
    <property type="protein sequence ID" value="KKK45402.1"/>
    <property type="molecule type" value="Genomic_DNA"/>
</dbReference>
<accession>A0A0F8VM59</accession>
<dbReference type="AlphaFoldDB" id="A0A0F8VM59"/>
<gene>
    <name evidence="1" type="ORF">LCGC14_3165620</name>
</gene>
<reference evidence="1" key="1">
    <citation type="journal article" date="2015" name="Nature">
        <title>Complex archaea that bridge the gap between prokaryotes and eukaryotes.</title>
        <authorList>
            <person name="Spang A."/>
            <person name="Saw J.H."/>
            <person name="Jorgensen S.L."/>
            <person name="Zaremba-Niedzwiedzka K."/>
            <person name="Martijn J."/>
            <person name="Lind A.E."/>
            <person name="van Eijk R."/>
            <person name="Schleper C."/>
            <person name="Guy L."/>
            <person name="Ettema T.J."/>
        </authorList>
    </citation>
    <scope>NUCLEOTIDE SEQUENCE</scope>
</reference>
<sequence>MRLLDRLKKEARECSEWRGHDLGRFYADPYWGNTKPTAECKNCDAGVTVCPKPMPNEIEMWGDSLAQNCPVINPDRPNAWRRKG</sequence>